<dbReference type="EMBL" id="KZ678133">
    <property type="protein sequence ID" value="PSN68735.1"/>
    <property type="molecule type" value="Genomic_DNA"/>
</dbReference>
<keyword evidence="2" id="KW-1185">Reference proteome</keyword>
<dbReference type="AlphaFoldDB" id="A0A2T2NTG4"/>
<organism evidence="1 2">
    <name type="scientific">Corynespora cassiicola Philippines</name>
    <dbReference type="NCBI Taxonomy" id="1448308"/>
    <lineage>
        <taxon>Eukaryota</taxon>
        <taxon>Fungi</taxon>
        <taxon>Dikarya</taxon>
        <taxon>Ascomycota</taxon>
        <taxon>Pezizomycotina</taxon>
        <taxon>Dothideomycetes</taxon>
        <taxon>Pleosporomycetidae</taxon>
        <taxon>Pleosporales</taxon>
        <taxon>Corynesporascaceae</taxon>
        <taxon>Corynespora</taxon>
    </lineage>
</organism>
<sequence length="191" mass="20282">MGATNDAVRADLRLDPASIAACKGLGQRPVALSWDTRHGMPWHATEPSGCAFATTPATPAVTCAPSVGEPSLLPHTETCLSRGAKGETMAAAIETSRNAPRLSTRVFWASCHVAVVGATAMVPFGCLAGTEKLASTSWYMQRGEKQSLVTTKSERDIHQWPAGHRRRRCKHICRSSIAASPAQKTPGSECS</sequence>
<reference evidence="1 2" key="1">
    <citation type="journal article" date="2018" name="Front. Microbiol.">
        <title>Genome-Wide Analysis of Corynespora cassiicola Leaf Fall Disease Putative Effectors.</title>
        <authorList>
            <person name="Lopez D."/>
            <person name="Ribeiro S."/>
            <person name="Label P."/>
            <person name="Fumanal B."/>
            <person name="Venisse J.S."/>
            <person name="Kohler A."/>
            <person name="de Oliveira R.R."/>
            <person name="Labutti K."/>
            <person name="Lipzen A."/>
            <person name="Lail K."/>
            <person name="Bauer D."/>
            <person name="Ohm R.A."/>
            <person name="Barry K.W."/>
            <person name="Spatafora J."/>
            <person name="Grigoriev I.V."/>
            <person name="Martin F.M."/>
            <person name="Pujade-Renaud V."/>
        </authorList>
    </citation>
    <scope>NUCLEOTIDE SEQUENCE [LARGE SCALE GENOMIC DNA]</scope>
    <source>
        <strain evidence="1 2">Philippines</strain>
    </source>
</reference>
<protein>
    <submittedName>
        <fullName evidence="1">Uncharacterized protein</fullName>
    </submittedName>
</protein>
<name>A0A2T2NTG4_CORCC</name>
<evidence type="ECO:0000313" key="2">
    <source>
        <dbReference type="Proteomes" id="UP000240883"/>
    </source>
</evidence>
<evidence type="ECO:0000313" key="1">
    <source>
        <dbReference type="EMBL" id="PSN68735.1"/>
    </source>
</evidence>
<gene>
    <name evidence="1" type="ORF">BS50DRAFT_323542</name>
</gene>
<proteinExistence type="predicted"/>
<dbReference type="Proteomes" id="UP000240883">
    <property type="component" value="Unassembled WGS sequence"/>
</dbReference>
<accession>A0A2T2NTG4</accession>